<name>A0A5N5QE78_9AGAM</name>
<dbReference type="Proteomes" id="UP000383932">
    <property type="component" value="Unassembled WGS sequence"/>
</dbReference>
<keyword evidence="2" id="KW-1185">Reference proteome</keyword>
<protein>
    <submittedName>
        <fullName evidence="1">Uncharacterized protein</fullName>
    </submittedName>
</protein>
<proteinExistence type="predicted"/>
<gene>
    <name evidence="1" type="ORF">CTheo_6502</name>
</gene>
<evidence type="ECO:0000313" key="2">
    <source>
        <dbReference type="Proteomes" id="UP000383932"/>
    </source>
</evidence>
<comment type="caution">
    <text evidence="1">The sequence shown here is derived from an EMBL/GenBank/DDBJ whole genome shotgun (WGS) entry which is preliminary data.</text>
</comment>
<dbReference type="EMBL" id="SSOP01000202">
    <property type="protein sequence ID" value="KAB5590062.1"/>
    <property type="molecule type" value="Genomic_DNA"/>
</dbReference>
<sequence>MQGHPPDLTVVFLVPVGAQSDQSVHAVTRSLTRAMFNNPHPPFSTGQKEAILTCVRMVKVAHVPTLEELRRHEETVQRI</sequence>
<evidence type="ECO:0000313" key="1">
    <source>
        <dbReference type="EMBL" id="KAB5590062.1"/>
    </source>
</evidence>
<reference evidence="1 2" key="1">
    <citation type="journal article" date="2019" name="Fungal Biol. Biotechnol.">
        <title>Draft genome sequence of fastidious pathogen Ceratobasidium theobromae, which causes vascular-streak dieback in Theobroma cacao.</title>
        <authorList>
            <person name="Ali S.S."/>
            <person name="Asman A."/>
            <person name="Shao J."/>
            <person name="Firmansyah A.P."/>
            <person name="Susilo A.W."/>
            <person name="Rosmana A."/>
            <person name="McMahon P."/>
            <person name="Junaid M."/>
            <person name="Guest D."/>
            <person name="Kheng T.Y."/>
            <person name="Meinhardt L.W."/>
            <person name="Bailey B.A."/>
        </authorList>
    </citation>
    <scope>NUCLEOTIDE SEQUENCE [LARGE SCALE GENOMIC DNA]</scope>
    <source>
        <strain evidence="1 2">CT2</strain>
    </source>
</reference>
<accession>A0A5N5QE78</accession>
<dbReference type="AlphaFoldDB" id="A0A5N5QE78"/>
<organism evidence="1 2">
    <name type="scientific">Ceratobasidium theobromae</name>
    <dbReference type="NCBI Taxonomy" id="1582974"/>
    <lineage>
        <taxon>Eukaryota</taxon>
        <taxon>Fungi</taxon>
        <taxon>Dikarya</taxon>
        <taxon>Basidiomycota</taxon>
        <taxon>Agaricomycotina</taxon>
        <taxon>Agaricomycetes</taxon>
        <taxon>Cantharellales</taxon>
        <taxon>Ceratobasidiaceae</taxon>
        <taxon>Ceratobasidium</taxon>
    </lineage>
</organism>